<protein>
    <submittedName>
        <fullName evidence="1">Uncharacterized protein</fullName>
    </submittedName>
</protein>
<evidence type="ECO:0000313" key="2">
    <source>
        <dbReference type="Proteomes" id="UP000037035"/>
    </source>
</evidence>
<comment type="caution">
    <text evidence="1">The sequence shown here is derived from an EMBL/GenBank/DDBJ whole genome shotgun (WGS) entry which is preliminary data.</text>
</comment>
<name>A0A0L6UP38_9BASI</name>
<keyword evidence="2" id="KW-1185">Reference proteome</keyword>
<accession>A0A0L6UP38</accession>
<dbReference type="Proteomes" id="UP000037035">
    <property type="component" value="Unassembled WGS sequence"/>
</dbReference>
<dbReference type="EMBL" id="LAVV01009615">
    <property type="protein sequence ID" value="KNZ50291.1"/>
    <property type="molecule type" value="Genomic_DNA"/>
</dbReference>
<sequence>VAFVENYHSDEEESTKSFRDNSMFEDDLEQAVSSLNQIGWHPPVFSSENYGKVRFEANWMTNGPDALRGRRQEMHLEQLDDSCIDVDQQENPAEKIHKSYQIKMKVLVKEDKRQEAILANELENIKIQTTFSQLTALSPVYAQEIVKFLSKNLADTTHSKGQNVSLRLCLGDIQTKENSDDKEMMHNIKSHKLKEICEEQGSVINTAQFVEILISRFKIFLVLLSSSASLLVEVGGTGVTLDSNQCEEENIEEVKDMPGGWTNHAFKAEKLYIEDSQTVEKRGYLRAKPQSY</sequence>
<dbReference type="VEuPathDB" id="FungiDB:VP01_4501g2"/>
<proteinExistence type="predicted"/>
<reference evidence="1 2" key="1">
    <citation type="submission" date="2015-08" db="EMBL/GenBank/DDBJ databases">
        <title>Next Generation Sequencing and Analysis of the Genome of Puccinia sorghi L Schw, the Causal Agent of Maize Common Rust.</title>
        <authorList>
            <person name="Rochi L."/>
            <person name="Burguener G."/>
            <person name="Darino M."/>
            <person name="Turjanski A."/>
            <person name="Kreff E."/>
            <person name="Dieguez M.J."/>
            <person name="Sacco F."/>
        </authorList>
    </citation>
    <scope>NUCLEOTIDE SEQUENCE [LARGE SCALE GENOMIC DNA]</scope>
    <source>
        <strain evidence="1 2">RO10H11247</strain>
    </source>
</reference>
<gene>
    <name evidence="1" type="ORF">VP01_4501g2</name>
</gene>
<dbReference type="AlphaFoldDB" id="A0A0L6UP38"/>
<feature type="non-terminal residue" evidence="1">
    <location>
        <position position="1"/>
    </location>
</feature>
<organism evidence="1 2">
    <name type="scientific">Puccinia sorghi</name>
    <dbReference type="NCBI Taxonomy" id="27349"/>
    <lineage>
        <taxon>Eukaryota</taxon>
        <taxon>Fungi</taxon>
        <taxon>Dikarya</taxon>
        <taxon>Basidiomycota</taxon>
        <taxon>Pucciniomycotina</taxon>
        <taxon>Pucciniomycetes</taxon>
        <taxon>Pucciniales</taxon>
        <taxon>Pucciniaceae</taxon>
        <taxon>Puccinia</taxon>
    </lineage>
</organism>
<evidence type="ECO:0000313" key="1">
    <source>
        <dbReference type="EMBL" id="KNZ50291.1"/>
    </source>
</evidence>